<evidence type="ECO:0000256" key="3">
    <source>
        <dbReference type="ARBA" id="ARBA00022723"/>
    </source>
</evidence>
<organism evidence="11 12">
    <name type="scientific">Alicyclobacillus macrosporangiidus</name>
    <dbReference type="NCBI Taxonomy" id="392015"/>
    <lineage>
        <taxon>Bacteria</taxon>
        <taxon>Bacillati</taxon>
        <taxon>Bacillota</taxon>
        <taxon>Bacilli</taxon>
        <taxon>Bacillales</taxon>
        <taxon>Alicyclobacillaceae</taxon>
        <taxon>Alicyclobacillus</taxon>
    </lineage>
</organism>
<comment type="cofactor">
    <cofactor evidence="9">
        <name>Mn(2+)</name>
        <dbReference type="ChEBI" id="CHEBI:29035"/>
    </cofactor>
</comment>
<evidence type="ECO:0000256" key="10">
    <source>
        <dbReference type="PIRSR" id="PIRSR004532-2"/>
    </source>
</evidence>
<dbReference type="Gene3D" id="3.30.540.10">
    <property type="entry name" value="Fructose-1,6-Bisphosphatase, subunit A, domain 1"/>
    <property type="match status" value="1"/>
</dbReference>
<feature type="binding site" evidence="10">
    <location>
        <begin position="119"/>
        <end position="121"/>
    </location>
    <ligand>
        <name>substrate</name>
    </ligand>
</feature>
<dbReference type="STRING" id="392015.SAMN05421543_10595"/>
<dbReference type="PIRSF" id="PIRSF004532">
    <property type="entry name" value="GlpX"/>
    <property type="match status" value="1"/>
</dbReference>
<sequence>MEEGKRPYSYGPFLASCYTVKGKDHCGVGMRLDRELALEIVRVTEMAALSCARWMGRGKKHEADEAATSAMRAMFDTVQMDGTVVIGEGEMDEAPMLFIGERLGTGAPPAVDVAVDPLEGTNILAKGLWNAMAVVAVAPKGSLLHAPDMYMDKIAVGPKAKGRVHLDASIEENLRAVAEATDKDISDVVAVILDRPRHQHIIEQVRAAGARIKLISDGDVAAALNTAFDETGVDILFGQGGAPEGVLAAAALKCLGGELQGRLMPEDEAQLERCRAMGIEDVRKVLMMDDLVKGDDAIFAATGVTDGELLRGVRFIGKSRAKTHSIVMRAKTGTVRFIEAVHDLSRKPLPDIAPVS</sequence>
<keyword evidence="4" id="KW-0378">Hydrolase</keyword>
<evidence type="ECO:0000256" key="2">
    <source>
        <dbReference type="ARBA" id="ARBA00008989"/>
    </source>
</evidence>
<dbReference type="CDD" id="cd01516">
    <property type="entry name" value="FBPase_glpX"/>
    <property type="match status" value="1"/>
</dbReference>
<dbReference type="Pfam" id="PF03320">
    <property type="entry name" value="FBPase_glpX"/>
    <property type="match status" value="1"/>
</dbReference>
<dbReference type="PANTHER" id="PTHR30447">
    <property type="entry name" value="FRUCTOSE-1,6-BISPHOSPHATASE CLASS 2"/>
    <property type="match status" value="1"/>
</dbReference>
<protein>
    <recommendedName>
        <fullName evidence="8">Fructose-1,6-bisphosphatase</fullName>
    </recommendedName>
</protein>
<dbReference type="NCBIfam" id="TIGR00330">
    <property type="entry name" value="glpX"/>
    <property type="match status" value="1"/>
</dbReference>
<evidence type="ECO:0000256" key="9">
    <source>
        <dbReference type="PIRSR" id="PIRSR004532-1"/>
    </source>
</evidence>
<dbReference type="InterPro" id="IPR004464">
    <property type="entry name" value="FBPase_class-2/SBPase"/>
</dbReference>
<evidence type="ECO:0000313" key="12">
    <source>
        <dbReference type="Proteomes" id="UP000183508"/>
    </source>
</evidence>
<feature type="binding site" evidence="10">
    <location>
        <begin position="217"/>
        <end position="219"/>
    </location>
    <ligand>
        <name>substrate</name>
    </ligand>
</feature>
<comment type="pathway">
    <text evidence="7">Carbohydrate biosynthesis.</text>
</comment>
<dbReference type="GO" id="GO:0006094">
    <property type="term" value="P:gluconeogenesis"/>
    <property type="evidence" value="ECO:0007669"/>
    <property type="project" value="InterPro"/>
</dbReference>
<reference evidence="12" key="1">
    <citation type="submission" date="2016-10" db="EMBL/GenBank/DDBJ databases">
        <authorList>
            <person name="Varghese N."/>
        </authorList>
    </citation>
    <scope>NUCLEOTIDE SEQUENCE [LARGE SCALE GENOMIC DNA]</scope>
    <source>
        <strain evidence="12">DSM 17980</strain>
    </source>
</reference>
<dbReference type="GO" id="GO:0042132">
    <property type="term" value="F:fructose 1,6-bisphosphate 1-phosphatase activity"/>
    <property type="evidence" value="ECO:0007669"/>
    <property type="project" value="UniProtKB-EC"/>
</dbReference>
<name>A0A1I7HTE9_9BACL</name>
<keyword evidence="12" id="KW-1185">Reference proteome</keyword>
<dbReference type="GO" id="GO:0046872">
    <property type="term" value="F:metal ion binding"/>
    <property type="evidence" value="ECO:0007669"/>
    <property type="project" value="UniProtKB-KW"/>
</dbReference>
<dbReference type="AlphaFoldDB" id="A0A1I7HTE9"/>
<dbReference type="eggNOG" id="COG1494">
    <property type="taxonomic scope" value="Bacteria"/>
</dbReference>
<feature type="binding site" evidence="9">
    <location>
        <position position="88"/>
    </location>
    <ligand>
        <name>Mn(2+)</name>
        <dbReference type="ChEBI" id="CHEBI:29035"/>
        <label>1</label>
    </ligand>
</feature>
<evidence type="ECO:0000256" key="1">
    <source>
        <dbReference type="ARBA" id="ARBA00001273"/>
    </source>
</evidence>
<evidence type="ECO:0000256" key="8">
    <source>
        <dbReference type="PIRNR" id="PIRNR004532"/>
    </source>
</evidence>
<comment type="similarity">
    <text evidence="2 8">Belongs to the FBPase class 2 family.</text>
</comment>
<feature type="binding site" evidence="9">
    <location>
        <position position="244"/>
    </location>
    <ligand>
        <name>Mn(2+)</name>
        <dbReference type="ChEBI" id="CHEBI:29035"/>
        <label>2</label>
    </ligand>
</feature>
<gene>
    <name evidence="11" type="ORF">SAMN05421543_10595</name>
</gene>
<comment type="catalytic activity">
    <reaction evidence="1">
        <text>beta-D-fructose 1,6-bisphosphate + H2O = beta-D-fructose 6-phosphate + phosphate</text>
        <dbReference type="Rhea" id="RHEA:11064"/>
        <dbReference type="ChEBI" id="CHEBI:15377"/>
        <dbReference type="ChEBI" id="CHEBI:32966"/>
        <dbReference type="ChEBI" id="CHEBI:43474"/>
        <dbReference type="ChEBI" id="CHEBI:57634"/>
        <dbReference type="EC" id="3.1.3.11"/>
    </reaction>
</comment>
<dbReference type="GO" id="GO:0030388">
    <property type="term" value="P:fructose 1,6-bisphosphate metabolic process"/>
    <property type="evidence" value="ECO:0007669"/>
    <property type="project" value="TreeGrafter"/>
</dbReference>
<dbReference type="EMBL" id="FPBV01000005">
    <property type="protein sequence ID" value="SFU64012.1"/>
    <property type="molecule type" value="Genomic_DNA"/>
</dbReference>
<dbReference type="GO" id="GO:0005829">
    <property type="term" value="C:cytosol"/>
    <property type="evidence" value="ECO:0007669"/>
    <property type="project" value="TreeGrafter"/>
</dbReference>
<accession>A0A1I7HTE9</accession>
<evidence type="ECO:0000256" key="5">
    <source>
        <dbReference type="ARBA" id="ARBA00023211"/>
    </source>
</evidence>
<evidence type="ECO:0000256" key="7">
    <source>
        <dbReference type="ARBA" id="ARBA00024331"/>
    </source>
</evidence>
<dbReference type="Proteomes" id="UP000183508">
    <property type="component" value="Unassembled WGS sequence"/>
</dbReference>
<dbReference type="SUPFAM" id="SSF56655">
    <property type="entry name" value="Carbohydrate phosphatase"/>
    <property type="match status" value="1"/>
</dbReference>
<feature type="binding site" evidence="9">
    <location>
        <position position="64"/>
    </location>
    <ligand>
        <name>Mn(2+)</name>
        <dbReference type="ChEBI" id="CHEBI:29035"/>
        <label>1</label>
    </ligand>
</feature>
<feature type="binding site" evidence="9">
    <location>
        <position position="119"/>
    </location>
    <ligand>
        <name>Mn(2+)</name>
        <dbReference type="ChEBI" id="CHEBI:29035"/>
        <label>2</label>
    </ligand>
</feature>
<dbReference type="PANTHER" id="PTHR30447:SF0">
    <property type="entry name" value="FRUCTOSE-1,6-BISPHOSPHATASE 1 CLASS 2-RELATED"/>
    <property type="match status" value="1"/>
</dbReference>
<dbReference type="FunFam" id="3.40.190.90:FF:000001">
    <property type="entry name" value="Fructose-1,6-bisphosphatase"/>
    <property type="match status" value="1"/>
</dbReference>
<feature type="binding site" evidence="9">
    <location>
        <position position="116"/>
    </location>
    <ligand>
        <name>Mn(2+)</name>
        <dbReference type="ChEBI" id="CHEBI:29035"/>
        <label>2</label>
    </ligand>
</feature>
<keyword evidence="3 9" id="KW-0479">Metal-binding</keyword>
<proteinExistence type="inferred from homology"/>
<dbReference type="PROSITE" id="PS51257">
    <property type="entry name" value="PROKAR_LIPOPROTEIN"/>
    <property type="match status" value="1"/>
</dbReference>
<dbReference type="Gene3D" id="3.40.190.90">
    <property type="match status" value="1"/>
</dbReference>
<keyword evidence="6 8" id="KW-0119">Carbohydrate metabolism</keyword>
<feature type="binding site" evidence="10">
    <location>
        <position position="150"/>
    </location>
    <ligand>
        <name>substrate</name>
    </ligand>
</feature>
<feature type="binding site" evidence="10">
    <location>
        <begin position="195"/>
        <end position="197"/>
    </location>
    <ligand>
        <name>substrate</name>
    </ligand>
</feature>
<dbReference type="GO" id="GO:0006071">
    <property type="term" value="P:glycerol metabolic process"/>
    <property type="evidence" value="ECO:0007669"/>
    <property type="project" value="InterPro"/>
</dbReference>
<keyword evidence="5 9" id="KW-0464">Manganese</keyword>
<feature type="binding site" evidence="10">
    <location>
        <position position="241"/>
    </location>
    <ligand>
        <name>substrate</name>
    </ligand>
</feature>
<evidence type="ECO:0000313" key="11">
    <source>
        <dbReference type="EMBL" id="SFU64012.1"/>
    </source>
</evidence>
<evidence type="ECO:0000256" key="4">
    <source>
        <dbReference type="ARBA" id="ARBA00022801"/>
    </source>
</evidence>
<evidence type="ECO:0000256" key="6">
    <source>
        <dbReference type="ARBA" id="ARBA00023277"/>
    </source>
</evidence>